<dbReference type="InterPro" id="IPR006426">
    <property type="entry name" value="Asn_synth_AEB"/>
</dbReference>
<keyword evidence="10" id="KW-0436">Ligase</keyword>
<evidence type="ECO:0000259" key="8">
    <source>
        <dbReference type="PROSITE" id="PS50404"/>
    </source>
</evidence>
<comment type="catalytic activity">
    <reaction evidence="7">
        <text>L-aspartate + L-glutamine + ATP + H2O = L-asparagine + L-glutamate + AMP + diphosphate + H(+)</text>
        <dbReference type="Rhea" id="RHEA:12228"/>
        <dbReference type="ChEBI" id="CHEBI:15377"/>
        <dbReference type="ChEBI" id="CHEBI:15378"/>
        <dbReference type="ChEBI" id="CHEBI:29985"/>
        <dbReference type="ChEBI" id="CHEBI:29991"/>
        <dbReference type="ChEBI" id="CHEBI:30616"/>
        <dbReference type="ChEBI" id="CHEBI:33019"/>
        <dbReference type="ChEBI" id="CHEBI:58048"/>
        <dbReference type="ChEBI" id="CHEBI:58359"/>
        <dbReference type="ChEBI" id="CHEBI:456215"/>
        <dbReference type="EC" id="6.3.5.4"/>
    </reaction>
</comment>
<keyword evidence="5" id="KW-0067">ATP-binding</keyword>
<dbReference type="Pfam" id="PF00733">
    <property type="entry name" value="Asn_synthase"/>
    <property type="match status" value="1"/>
</dbReference>
<sequence>MCGILGVVQRDPQLETNRDRLIAARDTLTHRGPDEAGDWIAPGIAFAHRRLKVLDLTHGQQPMLDQPAEPRHALVYNGEVYNYRTLRQSLEQQGHTFEGDGDTEVLFAALNAQGPDAVQSFEGMFAIAHWDQHARQLLLVRDRLGQKPLYWHDDGNQLVFASELKALLRYLDRKFDIDPAALDEFFTRGYILSPRTIFRGIHKLPAGCRLRLSARDWQINIDRYWDVETYDPADVPTDADDAVELLDELLTDAVSKRMVSDVPLGCLLSGGIDSSLITAIASKVSDSPISAFSIGFDESDAHNELPFAEMVAKHHECQWISRMVRGGDSGGDAGSDFLSDLDDALRYFDEPYGNFTVIAQRKLAQLCREHLTVVLSGQGGDELAAGYPGRYNWVLEAPQDAARHEHLPPVDHLNTYLGRTSFVGWNGGRASMFSDELRHAVTEAHSPADGVAPFWRTSGDALNNVLYADVKTNLPDYLVTIEERMTMSASLEARNPLLDHDVVNFLLSLPSEMKVRDGQNKWPLFKLCERYLPREAYDRPKRGFTPPLGLWLEQNQSQIAQHFRDTAPLIAGVFAPQWQAFLETGQSSAQTTMPVYYSLVLSKWAEHYGDYINAWPSENTSKTTHWHATHREQSPAAIGESRWFAQALGNFAEGSTLHLVGDDDGHFGWIAQQLGYCVTDDADCNQRVLLGLKAASQLPQLQISQPTTLLWVALFSGSEQATIQHALQSLPASITPQGTQGVQVSQDQGVFIAKLNATPSDGIASAPAFDFNQHVA</sequence>
<dbReference type="InterPro" id="IPR014729">
    <property type="entry name" value="Rossmann-like_a/b/a_fold"/>
</dbReference>
<comment type="caution">
    <text evidence="10">The sequence shown here is derived from an EMBL/GenBank/DDBJ whole genome shotgun (WGS) entry which is preliminary data.</text>
</comment>
<evidence type="ECO:0000259" key="9">
    <source>
        <dbReference type="PROSITE" id="PS51278"/>
    </source>
</evidence>
<reference evidence="10 11" key="1">
    <citation type="submission" date="2020-08" db="EMBL/GenBank/DDBJ databases">
        <title>Genomic Encyclopedia of Type Strains, Phase IV (KMG-IV): sequencing the most valuable type-strain genomes for metagenomic binning, comparative biology and taxonomic classification.</title>
        <authorList>
            <person name="Goeker M."/>
        </authorList>
    </citation>
    <scope>NUCLEOTIDE SEQUENCE [LARGE SCALE GENOMIC DNA]</scope>
    <source>
        <strain evidence="10 11">DSM 103725</strain>
    </source>
</reference>
<dbReference type="Gene3D" id="3.60.20.10">
    <property type="entry name" value="Glutamine Phosphoribosylpyrophosphate, subunit 1, domain 1"/>
    <property type="match status" value="1"/>
</dbReference>
<accession>A0A7X0H726</accession>
<dbReference type="RefSeq" id="WP_184677996.1">
    <property type="nucleotide sequence ID" value="NZ_JACHGY010000001.1"/>
</dbReference>
<dbReference type="GO" id="GO:0005829">
    <property type="term" value="C:cytosol"/>
    <property type="evidence" value="ECO:0007669"/>
    <property type="project" value="TreeGrafter"/>
</dbReference>
<dbReference type="InterPro" id="IPR017932">
    <property type="entry name" value="GATase_2_dom"/>
</dbReference>
<dbReference type="GO" id="GO:0005524">
    <property type="term" value="F:ATP binding"/>
    <property type="evidence" value="ECO:0007669"/>
    <property type="project" value="UniProtKB-KW"/>
</dbReference>
<dbReference type="AlphaFoldDB" id="A0A7X0H726"/>
<dbReference type="EC" id="6.3.5.4" evidence="3"/>
<evidence type="ECO:0000256" key="5">
    <source>
        <dbReference type="ARBA" id="ARBA00022840"/>
    </source>
</evidence>
<name>A0A7X0H726_9BACT</name>
<dbReference type="EMBL" id="JACHGY010000001">
    <property type="protein sequence ID" value="MBB6430482.1"/>
    <property type="molecule type" value="Genomic_DNA"/>
</dbReference>
<evidence type="ECO:0000256" key="7">
    <source>
        <dbReference type="ARBA" id="ARBA00048741"/>
    </source>
</evidence>
<evidence type="ECO:0000256" key="1">
    <source>
        <dbReference type="ARBA" id="ARBA00005187"/>
    </source>
</evidence>
<gene>
    <name evidence="10" type="ORF">HNQ40_002288</name>
</gene>
<dbReference type="GO" id="GO:0004066">
    <property type="term" value="F:asparagine synthase (glutamine-hydrolyzing) activity"/>
    <property type="evidence" value="ECO:0007669"/>
    <property type="project" value="UniProtKB-EC"/>
</dbReference>
<dbReference type="PANTHER" id="PTHR43284">
    <property type="entry name" value="ASPARAGINE SYNTHETASE (GLUTAMINE-HYDROLYZING)"/>
    <property type="match status" value="1"/>
</dbReference>
<dbReference type="InterPro" id="IPR001962">
    <property type="entry name" value="Asn_synthase"/>
</dbReference>
<dbReference type="SUPFAM" id="SSF56235">
    <property type="entry name" value="N-terminal nucleophile aminohydrolases (Ntn hydrolases)"/>
    <property type="match status" value="1"/>
</dbReference>
<dbReference type="PROSITE" id="PS50404">
    <property type="entry name" value="GST_NTER"/>
    <property type="match status" value="1"/>
</dbReference>
<evidence type="ECO:0000256" key="3">
    <source>
        <dbReference type="ARBA" id="ARBA00012737"/>
    </source>
</evidence>
<keyword evidence="11" id="KW-1185">Reference proteome</keyword>
<dbReference type="NCBIfam" id="TIGR01536">
    <property type="entry name" value="asn_synth_AEB"/>
    <property type="match status" value="1"/>
</dbReference>
<dbReference type="SUPFAM" id="SSF52402">
    <property type="entry name" value="Adenine nucleotide alpha hydrolases-like"/>
    <property type="match status" value="1"/>
</dbReference>
<dbReference type="InterPro" id="IPR004045">
    <property type="entry name" value="Glutathione_S-Trfase_N"/>
</dbReference>
<dbReference type="InterPro" id="IPR033738">
    <property type="entry name" value="AsnB_N"/>
</dbReference>
<evidence type="ECO:0000313" key="10">
    <source>
        <dbReference type="EMBL" id="MBB6430482.1"/>
    </source>
</evidence>
<proteinExistence type="inferred from homology"/>
<dbReference type="Proteomes" id="UP000541810">
    <property type="component" value="Unassembled WGS sequence"/>
</dbReference>
<comment type="similarity">
    <text evidence="2">Belongs to the asparagine synthetase family.</text>
</comment>
<dbReference type="CDD" id="cd00712">
    <property type="entry name" value="AsnB"/>
    <property type="match status" value="1"/>
</dbReference>
<dbReference type="PANTHER" id="PTHR43284:SF1">
    <property type="entry name" value="ASPARAGINE SYNTHETASE"/>
    <property type="match status" value="1"/>
</dbReference>
<comment type="pathway">
    <text evidence="1">Amino-acid biosynthesis; L-asparagine biosynthesis; L-asparagine from L-aspartate (L-Gln route): step 1/1.</text>
</comment>
<keyword evidence="6" id="KW-0315">Glutamine amidotransferase</keyword>
<dbReference type="CDD" id="cd01991">
    <property type="entry name" value="Asn_synthase_B_C"/>
    <property type="match status" value="1"/>
</dbReference>
<evidence type="ECO:0000256" key="4">
    <source>
        <dbReference type="ARBA" id="ARBA00022741"/>
    </source>
</evidence>
<keyword evidence="4" id="KW-0547">Nucleotide-binding</keyword>
<feature type="domain" description="GST N-terminal" evidence="8">
    <location>
        <begin position="90"/>
        <end position="179"/>
    </location>
</feature>
<feature type="domain" description="Glutamine amidotransferase type-2" evidence="9">
    <location>
        <begin position="2"/>
        <end position="188"/>
    </location>
</feature>
<dbReference type="InterPro" id="IPR051786">
    <property type="entry name" value="ASN_synthetase/amidase"/>
</dbReference>
<protein>
    <recommendedName>
        <fullName evidence="3">asparagine synthase (glutamine-hydrolyzing)</fullName>
        <ecNumber evidence="3">6.3.5.4</ecNumber>
    </recommendedName>
</protein>
<dbReference type="GO" id="GO:0006529">
    <property type="term" value="P:asparagine biosynthetic process"/>
    <property type="evidence" value="ECO:0007669"/>
    <property type="project" value="InterPro"/>
</dbReference>
<organism evidence="10 11">
    <name type="scientific">Algisphaera agarilytica</name>
    <dbReference type="NCBI Taxonomy" id="1385975"/>
    <lineage>
        <taxon>Bacteria</taxon>
        <taxon>Pseudomonadati</taxon>
        <taxon>Planctomycetota</taxon>
        <taxon>Phycisphaerae</taxon>
        <taxon>Phycisphaerales</taxon>
        <taxon>Phycisphaeraceae</taxon>
        <taxon>Algisphaera</taxon>
    </lineage>
</organism>
<dbReference type="Pfam" id="PF13537">
    <property type="entry name" value="GATase_7"/>
    <property type="match status" value="1"/>
</dbReference>
<evidence type="ECO:0000313" key="11">
    <source>
        <dbReference type="Proteomes" id="UP000541810"/>
    </source>
</evidence>
<dbReference type="PROSITE" id="PS51278">
    <property type="entry name" value="GATASE_TYPE_2"/>
    <property type="match status" value="1"/>
</dbReference>
<dbReference type="InterPro" id="IPR029055">
    <property type="entry name" value="Ntn_hydrolases_N"/>
</dbReference>
<dbReference type="Gene3D" id="3.40.50.620">
    <property type="entry name" value="HUPs"/>
    <property type="match status" value="1"/>
</dbReference>
<evidence type="ECO:0000256" key="6">
    <source>
        <dbReference type="ARBA" id="ARBA00022962"/>
    </source>
</evidence>
<evidence type="ECO:0000256" key="2">
    <source>
        <dbReference type="ARBA" id="ARBA00005752"/>
    </source>
</evidence>